<feature type="domain" description="Retrotransposon gag" evidence="4">
    <location>
        <begin position="31"/>
        <end position="124"/>
    </location>
</feature>
<dbReference type="AlphaFoldDB" id="A0A5H2XRI6"/>
<protein>
    <submittedName>
        <fullName evidence="6">Transposable element protein</fullName>
    </submittedName>
</protein>
<name>A0A5H2XRI6_PRUDU</name>
<feature type="domain" description="Reverse transcriptase" evidence="3">
    <location>
        <begin position="828"/>
        <end position="940"/>
    </location>
</feature>
<dbReference type="PANTHER" id="PTHR24559:SF444">
    <property type="entry name" value="REVERSE TRANSCRIPTASE DOMAIN-CONTAINING PROTEIN"/>
    <property type="match status" value="1"/>
</dbReference>
<evidence type="ECO:0000256" key="1">
    <source>
        <dbReference type="SAM" id="MobiDB-lite"/>
    </source>
</evidence>
<evidence type="ECO:0000259" key="5">
    <source>
        <dbReference type="Pfam" id="PF17919"/>
    </source>
</evidence>
<accession>A0A5H2XRI6</accession>
<feature type="region of interest" description="Disordered" evidence="1">
    <location>
        <begin position="340"/>
        <end position="417"/>
    </location>
</feature>
<dbReference type="InterPro" id="IPR021109">
    <property type="entry name" value="Peptidase_aspartic_dom_sf"/>
</dbReference>
<dbReference type="Gene3D" id="3.30.70.270">
    <property type="match status" value="2"/>
</dbReference>
<keyword evidence="2" id="KW-0732">Signal</keyword>
<dbReference type="CDD" id="cd00303">
    <property type="entry name" value="retropepsin_like"/>
    <property type="match status" value="1"/>
</dbReference>
<dbReference type="Pfam" id="PF00078">
    <property type="entry name" value="RVT_1"/>
    <property type="match status" value="1"/>
</dbReference>
<dbReference type="InterPro" id="IPR041577">
    <property type="entry name" value="RT_RNaseH_2"/>
</dbReference>
<feature type="compositionally biased region" description="Polar residues" evidence="1">
    <location>
        <begin position="207"/>
        <end position="220"/>
    </location>
</feature>
<dbReference type="SUPFAM" id="SSF56672">
    <property type="entry name" value="DNA/RNA polymerases"/>
    <property type="match status" value="1"/>
</dbReference>
<dbReference type="EMBL" id="AP021809">
    <property type="protein sequence ID" value="BBN70423.1"/>
    <property type="molecule type" value="Genomic_DNA"/>
</dbReference>
<evidence type="ECO:0000256" key="2">
    <source>
        <dbReference type="SAM" id="SignalP"/>
    </source>
</evidence>
<proteinExistence type="predicted"/>
<dbReference type="FunFam" id="3.30.70.270:FF:000020">
    <property type="entry name" value="Transposon Tf2-6 polyprotein-like Protein"/>
    <property type="match status" value="1"/>
</dbReference>
<dbReference type="Gene3D" id="3.10.10.10">
    <property type="entry name" value="HIV Type 1 Reverse Transcriptase, subunit A, domain 1"/>
    <property type="match status" value="1"/>
</dbReference>
<dbReference type="InterPro" id="IPR053134">
    <property type="entry name" value="RNA-dir_DNA_polymerase"/>
</dbReference>
<feature type="domain" description="Reverse transcriptase/retrotransposon-derived protein RNase H-like" evidence="5">
    <location>
        <begin position="1012"/>
        <end position="1063"/>
    </location>
</feature>
<feature type="chain" id="PRO_5023869468" evidence="2">
    <location>
        <begin position="23"/>
        <end position="1075"/>
    </location>
</feature>
<feature type="compositionally biased region" description="Polar residues" evidence="1">
    <location>
        <begin position="386"/>
        <end position="401"/>
    </location>
</feature>
<gene>
    <name evidence="6" type="ORF">Prudu_1472S000100</name>
</gene>
<dbReference type="SUPFAM" id="SSF50630">
    <property type="entry name" value="Acid proteases"/>
    <property type="match status" value="1"/>
</dbReference>
<feature type="region of interest" description="Disordered" evidence="1">
    <location>
        <begin position="207"/>
        <end position="266"/>
    </location>
</feature>
<dbReference type="Pfam" id="PF03732">
    <property type="entry name" value="Retrotrans_gag"/>
    <property type="match status" value="1"/>
</dbReference>
<dbReference type="InterPro" id="IPR043502">
    <property type="entry name" value="DNA/RNA_pol_sf"/>
</dbReference>
<dbReference type="InterPro" id="IPR000477">
    <property type="entry name" value="RT_dom"/>
</dbReference>
<dbReference type="Gene3D" id="2.40.70.10">
    <property type="entry name" value="Acid Proteases"/>
    <property type="match status" value="1"/>
</dbReference>
<sequence length="1075" mass="121416">MRNPRGYDLVLVLLCATIKIQGLDDEQIKMRLFPFSLKDKAKSWLYSLPNASIHTWEELSNKFLQKFFPAQKTNKIRKEILGFTQREGEAFHECWERYKEMISSCPHHNIESWMQMQSFYEGLLDSERMMVDATSGEGLMNKTADEAFTLFESLSANSQQWSHNKGRGAPMKAVVSEAVTGPLGNKVEVQDQSFAEHMLEQANALQARNPQNDPYSNTYNPGWRNHPNFRWNNNPNVQQSQGPPPGFQTQQRQFQQAPQQVQEQRGDQMGELQDMFKKFMGQQMQTNQNLQNAVNKLEVQVGQIASSMSNRASGTFPSQTEVNPRHQEHAKAVHILRSGKQVDNKVGDANEEQEDGENVEIIQPPHGQPTASNKQSINAPGKSTGPKVSSNANQVPISTNAFRPIAPFPSRLSKSKKDQGLDEIMETFKKDLCTNKRRFKEHEQVALSEEVSAVLQRKLPPKLKDPGSFSIPCIVGDFKFQKALLDLGASINLMPYHVYEKLNLGELQATSVSIQLADRTIRYPKGILEDVLVKVEELILPADFLVLEMEEAPIHDNQLPLILGRPFMATAGAIIDVKKGTLTMNVFDETIAFKVFEASKFPSDEHEVFHLDAIDTMVKEALPMSYLEPIEACITQSIRKEEVDSLEAVISPLLLELACSMDSYIEIGKRYANQFESLPPPTNKAPELELKQLPKHLKYAYLGENETLPVIIASHLGPNDENKLLRVLKEHKTAIGWSIADIKGISPTLCMHKILLEDNAMPKRDAQRRLNPNMKEVVRKEVIKLLNVGIIYPISDSKWVSPVQVVPKKSGITVVKNEANELVPTRMTTGWRVCIDYRKLNTATSKDHFPLPFIDQMLERLAGHSHYCFLDGYSGYNQIAIAPEDQEKTTFTCPFGTFAYRRMPFGLCNAPATFQRCMMSIFSDMVERFIEVFMDDFSVFGIVLGHVISSKGIEVDKAKIDLIASMPSPTSVKEVRSFLGHAGFYRRFIKDFSKIARPMCNLLAKDMDFVFDQDCENAFNALKKMLTTAPIIIPPDWSLPFELMCDASDYAVGAVLGQRVDKKLLSQFLTTKMSY</sequence>
<dbReference type="InterPro" id="IPR005162">
    <property type="entry name" value="Retrotrans_gag_dom"/>
</dbReference>
<feature type="compositionally biased region" description="Acidic residues" evidence="1">
    <location>
        <begin position="349"/>
        <end position="358"/>
    </location>
</feature>
<reference evidence="6" key="1">
    <citation type="journal article" date="2019" name="Science">
        <title>Mutation of a bHLH transcription factor allowed almond domestication.</title>
        <authorList>
            <person name="Sanchez-Perez R."/>
            <person name="Pavan S."/>
            <person name="Mazzeo R."/>
            <person name="Moldovan C."/>
            <person name="Aiese Cigliano R."/>
            <person name="Del Cueto J."/>
            <person name="Ricciardi F."/>
            <person name="Lotti C."/>
            <person name="Ricciardi L."/>
            <person name="Dicenta F."/>
            <person name="Lopez-Marques R.L."/>
            <person name="Lindberg Moller B."/>
        </authorList>
    </citation>
    <scope>NUCLEOTIDE SEQUENCE</scope>
</reference>
<feature type="compositionally biased region" description="Low complexity" evidence="1">
    <location>
        <begin position="223"/>
        <end position="263"/>
    </location>
</feature>
<feature type="compositionally biased region" description="Polar residues" evidence="1">
    <location>
        <begin position="369"/>
        <end position="378"/>
    </location>
</feature>
<evidence type="ECO:0000259" key="3">
    <source>
        <dbReference type="Pfam" id="PF00078"/>
    </source>
</evidence>
<dbReference type="PANTHER" id="PTHR24559">
    <property type="entry name" value="TRANSPOSON TY3-I GAG-POL POLYPROTEIN"/>
    <property type="match status" value="1"/>
</dbReference>
<feature type="signal peptide" evidence="2">
    <location>
        <begin position="1"/>
        <end position="22"/>
    </location>
</feature>
<organism evidence="6">
    <name type="scientific">Prunus dulcis</name>
    <name type="common">Almond</name>
    <name type="synonym">Amygdalus dulcis</name>
    <dbReference type="NCBI Taxonomy" id="3755"/>
    <lineage>
        <taxon>Eukaryota</taxon>
        <taxon>Viridiplantae</taxon>
        <taxon>Streptophyta</taxon>
        <taxon>Embryophyta</taxon>
        <taxon>Tracheophyta</taxon>
        <taxon>Spermatophyta</taxon>
        <taxon>Magnoliopsida</taxon>
        <taxon>eudicotyledons</taxon>
        <taxon>Gunneridae</taxon>
        <taxon>Pentapetalae</taxon>
        <taxon>rosids</taxon>
        <taxon>fabids</taxon>
        <taxon>Rosales</taxon>
        <taxon>Rosaceae</taxon>
        <taxon>Amygdaloideae</taxon>
        <taxon>Amygdaleae</taxon>
        <taxon>Prunus</taxon>
    </lineage>
</organism>
<evidence type="ECO:0000313" key="6">
    <source>
        <dbReference type="EMBL" id="BBN70423.1"/>
    </source>
</evidence>
<dbReference type="InterPro" id="IPR043128">
    <property type="entry name" value="Rev_trsase/Diguanyl_cyclase"/>
</dbReference>
<dbReference type="Pfam" id="PF17919">
    <property type="entry name" value="RT_RNaseH_2"/>
    <property type="match status" value="1"/>
</dbReference>
<dbReference type="CDD" id="cd01647">
    <property type="entry name" value="RT_LTR"/>
    <property type="match status" value="1"/>
</dbReference>
<evidence type="ECO:0000259" key="4">
    <source>
        <dbReference type="Pfam" id="PF03732"/>
    </source>
</evidence>